<dbReference type="InterPro" id="IPR027417">
    <property type="entry name" value="P-loop_NTPase"/>
</dbReference>
<evidence type="ECO:0000256" key="4">
    <source>
        <dbReference type="ARBA" id="ARBA00022490"/>
    </source>
</evidence>
<feature type="domain" description="AAA+ ATPase" evidence="12">
    <location>
        <begin position="242"/>
        <end position="381"/>
    </location>
</feature>
<keyword evidence="4" id="KW-0963">Cytoplasm</keyword>
<evidence type="ECO:0000256" key="8">
    <source>
        <dbReference type="ARBA" id="ARBA00023242"/>
    </source>
</evidence>
<dbReference type="GO" id="GO:0016887">
    <property type="term" value="F:ATP hydrolysis activity"/>
    <property type="evidence" value="ECO:0007669"/>
    <property type="project" value="InterPro"/>
</dbReference>
<organism evidence="13 14">
    <name type="scientific">Rhizoctonia solani</name>
    <dbReference type="NCBI Taxonomy" id="456999"/>
    <lineage>
        <taxon>Eukaryota</taxon>
        <taxon>Fungi</taxon>
        <taxon>Dikarya</taxon>
        <taxon>Basidiomycota</taxon>
        <taxon>Agaricomycotina</taxon>
        <taxon>Agaricomycetes</taxon>
        <taxon>Cantharellales</taxon>
        <taxon>Ceratobasidiaceae</taxon>
        <taxon>Rhizoctonia</taxon>
    </lineage>
</organism>
<dbReference type="FunFam" id="1.10.8.60:FF:000009">
    <property type="entry name" value="26S protease regulatory subunit 6A"/>
    <property type="match status" value="1"/>
</dbReference>
<dbReference type="Gene3D" id="1.10.8.60">
    <property type="match status" value="1"/>
</dbReference>
<comment type="subcellular location">
    <subcellularLocation>
        <location evidence="2">Cytoplasm</location>
    </subcellularLocation>
    <subcellularLocation>
        <location evidence="1">Nucleus</location>
    </subcellularLocation>
</comment>
<evidence type="ECO:0000313" key="14">
    <source>
        <dbReference type="Proteomes" id="UP000663846"/>
    </source>
</evidence>
<gene>
    <name evidence="13" type="ORF">RDB_LOCUS43869</name>
</gene>
<evidence type="ECO:0000259" key="12">
    <source>
        <dbReference type="SMART" id="SM00382"/>
    </source>
</evidence>
<dbReference type="InterPro" id="IPR050221">
    <property type="entry name" value="26S_Proteasome_ATPase"/>
</dbReference>
<evidence type="ECO:0000256" key="3">
    <source>
        <dbReference type="ARBA" id="ARBA00006914"/>
    </source>
</evidence>
<evidence type="ECO:0000313" key="13">
    <source>
        <dbReference type="EMBL" id="CAE6391085.1"/>
    </source>
</evidence>
<dbReference type="Pfam" id="PF00004">
    <property type="entry name" value="AAA"/>
    <property type="match status" value="1"/>
</dbReference>
<keyword evidence="7" id="KW-0647">Proteasome</keyword>
<evidence type="ECO:0000256" key="9">
    <source>
        <dbReference type="ARBA" id="ARBA00069320"/>
    </source>
</evidence>
<dbReference type="Gene3D" id="3.40.50.300">
    <property type="entry name" value="P-loop containing nucleotide triphosphate hydrolases"/>
    <property type="match status" value="1"/>
</dbReference>
<accession>A0A8H2WPD2</accession>
<evidence type="ECO:0000256" key="10">
    <source>
        <dbReference type="RuleBase" id="RU003651"/>
    </source>
</evidence>
<dbReference type="InterPro" id="IPR003960">
    <property type="entry name" value="ATPase_AAA_CS"/>
</dbReference>
<dbReference type="Pfam" id="PF16450">
    <property type="entry name" value="Prot_ATP_ID_OB_C"/>
    <property type="match status" value="1"/>
</dbReference>
<protein>
    <recommendedName>
        <fullName evidence="9">26S proteasome regulatory subunit 6A</fullName>
    </recommendedName>
</protein>
<dbReference type="Gene3D" id="2.40.50.140">
    <property type="entry name" value="Nucleic acid-binding proteins"/>
    <property type="match status" value="1"/>
</dbReference>
<evidence type="ECO:0000256" key="11">
    <source>
        <dbReference type="SAM" id="MobiDB-lite"/>
    </source>
</evidence>
<dbReference type="PANTHER" id="PTHR23073">
    <property type="entry name" value="26S PROTEASOME REGULATORY SUBUNIT"/>
    <property type="match status" value="1"/>
</dbReference>
<dbReference type="GO" id="GO:0005634">
    <property type="term" value="C:nucleus"/>
    <property type="evidence" value="ECO:0007669"/>
    <property type="project" value="UniProtKB-SubCell"/>
</dbReference>
<reference evidence="13" key="1">
    <citation type="submission" date="2021-01" db="EMBL/GenBank/DDBJ databases">
        <authorList>
            <person name="Kaushik A."/>
        </authorList>
    </citation>
    <scope>NUCLEOTIDE SEQUENCE</scope>
    <source>
        <strain evidence="13">AG1-1C</strain>
    </source>
</reference>
<feature type="compositionally biased region" description="Polar residues" evidence="11">
    <location>
        <begin position="21"/>
        <end position="30"/>
    </location>
</feature>
<dbReference type="InterPro" id="IPR012340">
    <property type="entry name" value="NA-bd_OB-fold"/>
</dbReference>
<evidence type="ECO:0000256" key="7">
    <source>
        <dbReference type="ARBA" id="ARBA00022942"/>
    </source>
</evidence>
<dbReference type="PROSITE" id="PS00674">
    <property type="entry name" value="AAA"/>
    <property type="match status" value="1"/>
</dbReference>
<keyword evidence="6 10" id="KW-0067">ATP-binding</keyword>
<comment type="similarity">
    <text evidence="3 10">Belongs to the AAA ATPase family.</text>
</comment>
<keyword evidence="8" id="KW-0539">Nucleus</keyword>
<proteinExistence type="inferred from homology"/>
<dbReference type="InterPro" id="IPR032501">
    <property type="entry name" value="Prot_ATP_ID_OB_2nd"/>
</dbReference>
<evidence type="ECO:0000256" key="5">
    <source>
        <dbReference type="ARBA" id="ARBA00022741"/>
    </source>
</evidence>
<name>A0A8H2WPD2_9AGAM</name>
<dbReference type="FunFam" id="3.40.50.300:FF:000037">
    <property type="entry name" value="26S protease regulatory subunit 6A"/>
    <property type="match status" value="1"/>
</dbReference>
<dbReference type="EMBL" id="CAJMWS010000284">
    <property type="protein sequence ID" value="CAE6391085.1"/>
    <property type="molecule type" value="Genomic_DNA"/>
</dbReference>
<dbReference type="InterPro" id="IPR003593">
    <property type="entry name" value="AAA+_ATPase"/>
</dbReference>
<dbReference type="FunFam" id="2.40.50.140:FF:000076">
    <property type="entry name" value="26S protease regulatory subunit 6A"/>
    <property type="match status" value="1"/>
</dbReference>
<dbReference type="InterPro" id="IPR041569">
    <property type="entry name" value="AAA_lid_3"/>
</dbReference>
<dbReference type="Proteomes" id="UP000663846">
    <property type="component" value="Unassembled WGS sequence"/>
</dbReference>
<dbReference type="SMART" id="SM00382">
    <property type="entry name" value="AAA"/>
    <property type="match status" value="1"/>
</dbReference>
<sequence>MSSAPPPNPNSNSNPSDNKQDAQMTSATTEGTKEETQAAEPEAPEPEDTFEDIPEDIRNAPVDDVNTRTRLIDNDIKVMRSETLRLNHEHSTMREKIRDNGEKIKQNKVLPYLVGNVVEILDVDPEVEEDGANQDLDSMRSGKCAVIKTSTRQTIFLPLIGLVPASQLKPGDLIGVNKDSYLVLDTLPAEYDSRVKAMEVDERPTETYTDIGGLDKQIEELVEAIVLPMQQADKFKTLGIRPPKGALMYGPPGTGKTLLARACAAQTNACYLKLAGPSLVQMFIGDGAKLVRDAFELAKEKAPAIIFIDELDAIGTKRFDSDKSGDREVQRTMLELLNQLDGFSSDERIKVIAATNRIDILDPALLRSGRLDRKIEFPLPNESARARILEIHSRKMNVGPGVNFEELARSTDEFNGAQLKAVCVEAGMIALREGATQLNHEHFHSGIAEVQSKKKNDLQYFA</sequence>
<evidence type="ECO:0000256" key="6">
    <source>
        <dbReference type="ARBA" id="ARBA00022840"/>
    </source>
</evidence>
<dbReference type="GO" id="GO:0005737">
    <property type="term" value="C:cytoplasm"/>
    <property type="evidence" value="ECO:0007669"/>
    <property type="project" value="UniProtKB-SubCell"/>
</dbReference>
<dbReference type="Pfam" id="PF17862">
    <property type="entry name" value="AAA_lid_3"/>
    <property type="match status" value="1"/>
</dbReference>
<dbReference type="InterPro" id="IPR003959">
    <property type="entry name" value="ATPase_AAA_core"/>
</dbReference>
<dbReference type="AlphaFoldDB" id="A0A8H2WPD2"/>
<dbReference type="GO" id="GO:0005524">
    <property type="term" value="F:ATP binding"/>
    <property type="evidence" value="ECO:0007669"/>
    <property type="project" value="UniProtKB-KW"/>
</dbReference>
<evidence type="ECO:0000256" key="2">
    <source>
        <dbReference type="ARBA" id="ARBA00004496"/>
    </source>
</evidence>
<dbReference type="SUPFAM" id="SSF52540">
    <property type="entry name" value="P-loop containing nucleoside triphosphate hydrolases"/>
    <property type="match status" value="1"/>
</dbReference>
<dbReference type="GO" id="GO:0008540">
    <property type="term" value="C:proteasome regulatory particle, base subcomplex"/>
    <property type="evidence" value="ECO:0007669"/>
    <property type="project" value="UniProtKB-ARBA"/>
</dbReference>
<evidence type="ECO:0000256" key="1">
    <source>
        <dbReference type="ARBA" id="ARBA00004123"/>
    </source>
</evidence>
<keyword evidence="5 10" id="KW-0547">Nucleotide-binding</keyword>
<feature type="region of interest" description="Disordered" evidence="11">
    <location>
        <begin position="1"/>
        <end position="64"/>
    </location>
</feature>
<feature type="compositionally biased region" description="Acidic residues" evidence="11">
    <location>
        <begin position="42"/>
        <end position="54"/>
    </location>
</feature>
<comment type="caution">
    <text evidence="13">The sequence shown here is derived from an EMBL/GenBank/DDBJ whole genome shotgun (WGS) entry which is preliminary data.</text>
</comment>